<evidence type="ECO:0000313" key="2">
    <source>
        <dbReference type="Proteomes" id="UP000008144"/>
    </source>
</evidence>
<dbReference type="HOGENOM" id="CLU_2849000_0_0_1"/>
<name>H2XXZ0_CIOIN</name>
<dbReference type="Ensembl" id="ENSCINT00000031443.1">
    <property type="protein sequence ID" value="ENSCINP00000034524.1"/>
    <property type="gene ID" value="ENSCING00000025147.1"/>
</dbReference>
<reference evidence="1" key="2">
    <citation type="journal article" date="2008" name="Genome Biol.">
        <title>Improved genome assembly and evidence-based global gene model set for the chordate Ciona intestinalis: new insight into intron and operon populations.</title>
        <authorList>
            <person name="Satou Y."/>
            <person name="Mineta K."/>
            <person name="Ogasawara M."/>
            <person name="Sasakura Y."/>
            <person name="Shoguchi E."/>
            <person name="Ueno K."/>
            <person name="Yamada L."/>
            <person name="Matsumoto J."/>
            <person name="Wasserscheid J."/>
            <person name="Dewar K."/>
            <person name="Wiley G.B."/>
            <person name="Macmil S.L."/>
            <person name="Roe B.A."/>
            <person name="Zeller R.W."/>
            <person name="Hastings K.E."/>
            <person name="Lemaire P."/>
            <person name="Lindquist E."/>
            <person name="Endo T."/>
            <person name="Hotta K."/>
            <person name="Inaba K."/>
        </authorList>
    </citation>
    <scope>NUCLEOTIDE SEQUENCE [LARGE SCALE GENOMIC DNA]</scope>
    <source>
        <strain evidence="1">wild type</strain>
    </source>
</reference>
<organism evidence="1 2">
    <name type="scientific">Ciona intestinalis</name>
    <name type="common">Transparent sea squirt</name>
    <name type="synonym">Ascidia intestinalis</name>
    <dbReference type="NCBI Taxonomy" id="7719"/>
    <lineage>
        <taxon>Eukaryota</taxon>
        <taxon>Metazoa</taxon>
        <taxon>Chordata</taxon>
        <taxon>Tunicata</taxon>
        <taxon>Ascidiacea</taxon>
        <taxon>Phlebobranchia</taxon>
        <taxon>Cionidae</taxon>
        <taxon>Ciona</taxon>
    </lineage>
</organism>
<reference evidence="1" key="3">
    <citation type="submission" date="2025-08" db="UniProtKB">
        <authorList>
            <consortium name="Ensembl"/>
        </authorList>
    </citation>
    <scope>IDENTIFICATION</scope>
</reference>
<dbReference type="AlphaFoldDB" id="H2XXZ0"/>
<dbReference type="InParanoid" id="H2XXZ0"/>
<reference evidence="2" key="1">
    <citation type="journal article" date="2002" name="Science">
        <title>The draft genome of Ciona intestinalis: insights into chordate and vertebrate origins.</title>
        <authorList>
            <person name="Dehal P."/>
            <person name="Satou Y."/>
            <person name="Campbell R.K."/>
            <person name="Chapman J."/>
            <person name="Degnan B."/>
            <person name="De Tomaso A."/>
            <person name="Davidson B."/>
            <person name="Di Gregorio A."/>
            <person name="Gelpke M."/>
            <person name="Goodstein D.M."/>
            <person name="Harafuji N."/>
            <person name="Hastings K.E."/>
            <person name="Ho I."/>
            <person name="Hotta K."/>
            <person name="Huang W."/>
            <person name="Kawashima T."/>
            <person name="Lemaire P."/>
            <person name="Martinez D."/>
            <person name="Meinertzhagen I.A."/>
            <person name="Necula S."/>
            <person name="Nonaka M."/>
            <person name="Putnam N."/>
            <person name="Rash S."/>
            <person name="Saiga H."/>
            <person name="Satake M."/>
            <person name="Terry A."/>
            <person name="Yamada L."/>
            <person name="Wang H.G."/>
            <person name="Awazu S."/>
            <person name="Azumi K."/>
            <person name="Boore J."/>
            <person name="Branno M."/>
            <person name="Chin-Bow S."/>
            <person name="DeSantis R."/>
            <person name="Doyle S."/>
            <person name="Francino P."/>
            <person name="Keys D.N."/>
            <person name="Haga S."/>
            <person name="Hayashi H."/>
            <person name="Hino K."/>
            <person name="Imai K.S."/>
            <person name="Inaba K."/>
            <person name="Kano S."/>
            <person name="Kobayashi K."/>
            <person name="Kobayashi M."/>
            <person name="Lee B.I."/>
            <person name="Makabe K.W."/>
            <person name="Manohar C."/>
            <person name="Matassi G."/>
            <person name="Medina M."/>
            <person name="Mochizuki Y."/>
            <person name="Mount S."/>
            <person name="Morishita T."/>
            <person name="Miura S."/>
            <person name="Nakayama A."/>
            <person name="Nishizaka S."/>
            <person name="Nomoto H."/>
            <person name="Ohta F."/>
            <person name="Oishi K."/>
            <person name="Rigoutsos I."/>
            <person name="Sano M."/>
            <person name="Sasaki A."/>
            <person name="Sasakura Y."/>
            <person name="Shoguchi E."/>
            <person name="Shin-i T."/>
            <person name="Spagnuolo A."/>
            <person name="Stainier D."/>
            <person name="Suzuki M.M."/>
            <person name="Tassy O."/>
            <person name="Takatori N."/>
            <person name="Tokuoka M."/>
            <person name="Yagi K."/>
            <person name="Yoshizaki F."/>
            <person name="Wada S."/>
            <person name="Zhang C."/>
            <person name="Hyatt P.D."/>
            <person name="Larimer F."/>
            <person name="Detter C."/>
            <person name="Doggett N."/>
            <person name="Glavina T."/>
            <person name="Hawkins T."/>
            <person name="Richardson P."/>
            <person name="Lucas S."/>
            <person name="Kohara Y."/>
            <person name="Levine M."/>
            <person name="Satoh N."/>
            <person name="Rokhsar D.S."/>
        </authorList>
    </citation>
    <scope>NUCLEOTIDE SEQUENCE [LARGE SCALE GENOMIC DNA]</scope>
</reference>
<accession>H2XXZ0</accession>
<proteinExistence type="predicted"/>
<protein>
    <submittedName>
        <fullName evidence="1">Uncharacterized protein</fullName>
    </submittedName>
</protein>
<dbReference type="Proteomes" id="UP000008144">
    <property type="component" value="Chromosome 9"/>
</dbReference>
<reference evidence="1" key="4">
    <citation type="submission" date="2025-09" db="UniProtKB">
        <authorList>
            <consortium name="Ensembl"/>
        </authorList>
    </citation>
    <scope>IDENTIFICATION</scope>
</reference>
<dbReference type="EMBL" id="EAAA01002853">
    <property type="status" value="NOT_ANNOTATED_CDS"/>
    <property type="molecule type" value="Genomic_DNA"/>
</dbReference>
<evidence type="ECO:0000313" key="1">
    <source>
        <dbReference type="Ensembl" id="ENSCINP00000034524.1"/>
    </source>
</evidence>
<keyword evidence="2" id="KW-1185">Reference proteome</keyword>
<sequence>MLSTYKPSCIHKESNEPSVCIYTNYLFLRCLFLRDVHSKKLYYIQSLKQRTLVSQQFETHDCGNA</sequence>